<evidence type="ECO:0000313" key="2">
    <source>
        <dbReference type="EMBL" id="RJP17136.1"/>
    </source>
</evidence>
<dbReference type="SUPFAM" id="SSF53850">
    <property type="entry name" value="Periplasmic binding protein-like II"/>
    <property type="match status" value="2"/>
</dbReference>
<reference evidence="2 3" key="1">
    <citation type="journal article" date="2017" name="ISME J.">
        <title>Energy and carbon metabolisms in a deep terrestrial subsurface fluid microbial community.</title>
        <authorList>
            <person name="Momper L."/>
            <person name="Jungbluth S.P."/>
            <person name="Lee M.D."/>
            <person name="Amend J.P."/>
        </authorList>
    </citation>
    <scope>NUCLEOTIDE SEQUENCE [LARGE SCALE GENOMIC DNA]</scope>
    <source>
        <strain evidence="2">SURF_5</strain>
    </source>
</reference>
<accession>A0A3A4NFE2</accession>
<dbReference type="AlphaFoldDB" id="A0A3A4NFE2"/>
<organism evidence="2 3">
    <name type="scientific">Abyssobacteria bacterium (strain SURF_5)</name>
    <dbReference type="NCBI Taxonomy" id="2093360"/>
    <lineage>
        <taxon>Bacteria</taxon>
        <taxon>Pseudomonadati</taxon>
        <taxon>Candidatus Hydrogenedentota</taxon>
        <taxon>Candidatus Abyssobacteria</taxon>
    </lineage>
</organism>
<evidence type="ECO:0000313" key="3">
    <source>
        <dbReference type="Proteomes" id="UP000265882"/>
    </source>
</evidence>
<sequence length="322" mass="35793">MRRKVLPLKARVAVVLAAVLIAAIVLVQSRQGITAGGIRAAFDTEFLTRPDGYLGLKEHYGFRFAAEPIHLDPGLMYKAVADGAVDIICGFATDGRIRAYNLLILKDDKSFFPPYHAAPLVRAETLKRYPELKWILVKLAHRLSDEQMQALNFEVDEKGRKAADVAREWLIAEQLIGSSKRPAAGPVGTIRIGGKEFTEQDILGHLMELLIESHSSLDVDLRLSLGGTMICLNALKAGDLDIYPEYTGTALVGVMKQKAITDPDAAYKFVKDYFGREYDIIWLEPFGFNNTYTLTMRKEQADGLGIQTISDLAIYINTMNEQ</sequence>
<evidence type="ECO:0000259" key="1">
    <source>
        <dbReference type="Pfam" id="PF04069"/>
    </source>
</evidence>
<dbReference type="InterPro" id="IPR007210">
    <property type="entry name" value="ABC_Gly_betaine_transp_sub-bd"/>
</dbReference>
<proteinExistence type="predicted"/>
<dbReference type="GO" id="GO:0022857">
    <property type="term" value="F:transmembrane transporter activity"/>
    <property type="evidence" value="ECO:0007669"/>
    <property type="project" value="InterPro"/>
</dbReference>
<dbReference type="Pfam" id="PF04069">
    <property type="entry name" value="OpuAC"/>
    <property type="match status" value="2"/>
</dbReference>
<feature type="domain" description="ABC-type glycine betaine transport system substrate-binding" evidence="1">
    <location>
        <begin position="189"/>
        <end position="317"/>
    </location>
</feature>
<dbReference type="Gene3D" id="3.40.190.10">
    <property type="entry name" value="Periplasmic binding protein-like II"/>
    <property type="match status" value="2"/>
</dbReference>
<name>A0A3A4NFE2_ABYX5</name>
<dbReference type="Proteomes" id="UP000265882">
    <property type="component" value="Unassembled WGS sequence"/>
</dbReference>
<protein>
    <recommendedName>
        <fullName evidence="1">ABC-type glycine betaine transport system substrate-binding domain-containing protein</fullName>
    </recommendedName>
</protein>
<dbReference type="GO" id="GO:0043190">
    <property type="term" value="C:ATP-binding cassette (ABC) transporter complex"/>
    <property type="evidence" value="ECO:0007669"/>
    <property type="project" value="InterPro"/>
</dbReference>
<comment type="caution">
    <text evidence="2">The sequence shown here is derived from an EMBL/GenBank/DDBJ whole genome shotgun (WGS) entry which is preliminary data.</text>
</comment>
<gene>
    <name evidence="2" type="ORF">C4520_17600</name>
</gene>
<feature type="domain" description="ABC-type glycine betaine transport system substrate-binding" evidence="1">
    <location>
        <begin position="39"/>
        <end position="170"/>
    </location>
</feature>
<dbReference type="EMBL" id="QZKU01000120">
    <property type="protein sequence ID" value="RJP17136.1"/>
    <property type="molecule type" value="Genomic_DNA"/>
</dbReference>